<evidence type="ECO:0000256" key="5">
    <source>
        <dbReference type="ARBA" id="ARBA00023277"/>
    </source>
</evidence>
<evidence type="ECO:0000256" key="3">
    <source>
        <dbReference type="ARBA" id="ARBA00022723"/>
    </source>
</evidence>
<dbReference type="PANTHER" id="PTHR46193:SF18">
    <property type="entry name" value="HEXITOL PHOSPHATASE B"/>
    <property type="match status" value="1"/>
</dbReference>
<organism evidence="6 7">
    <name type="scientific">Nocardioides baculatus</name>
    <dbReference type="NCBI Taxonomy" id="2801337"/>
    <lineage>
        <taxon>Bacteria</taxon>
        <taxon>Bacillati</taxon>
        <taxon>Actinomycetota</taxon>
        <taxon>Actinomycetes</taxon>
        <taxon>Propionibacteriales</taxon>
        <taxon>Nocardioidaceae</taxon>
        <taxon>Nocardioides</taxon>
    </lineage>
</organism>
<dbReference type="InterPro" id="IPR041492">
    <property type="entry name" value="HAD_2"/>
</dbReference>
<dbReference type="InterPro" id="IPR051600">
    <property type="entry name" value="Beta-PGM-like"/>
</dbReference>
<dbReference type="NCBIfam" id="TIGR01509">
    <property type="entry name" value="HAD-SF-IA-v3"/>
    <property type="match status" value="1"/>
</dbReference>
<keyword evidence="3" id="KW-0479">Metal-binding</keyword>
<comment type="caution">
    <text evidence="6">The sequence shown here is derived from an EMBL/GenBank/DDBJ whole genome shotgun (WGS) entry which is preliminary data.</text>
</comment>
<sequence>MIFDLDGILVDSEVHWRAGFRETIDALAVGAGLEPLGIPDDELVAYEGGRVPDTIQSLVRAYLPALAPLSPERLGEATDTCVAASSRRIAVEPRRIDDSVQAARDLHDAGFTLAVASSSAGAFIDAALLSIGLDDVFEVRESAFDVEHAKPHPEVYLKAMAALATDASRCVAVEDSVTGVRASLAAGLSTIWRTSAPRTLDGVVPLSEHDLRAPGTRPWLIAVTQVSSDTIASAYP</sequence>
<dbReference type="RefSeq" id="WP_201932759.1">
    <property type="nucleotide sequence ID" value="NZ_JAERSG010000001.1"/>
</dbReference>
<dbReference type="EMBL" id="JAERSG010000001">
    <property type="protein sequence ID" value="MBL0746360.1"/>
    <property type="molecule type" value="Genomic_DNA"/>
</dbReference>
<accession>A0ABS1L443</accession>
<reference evidence="6 7" key="1">
    <citation type="submission" date="2021-01" db="EMBL/GenBank/DDBJ databases">
        <title>Genome seq and assembly of Nocardiodes sp. G10.</title>
        <authorList>
            <person name="Chhetri G."/>
        </authorList>
    </citation>
    <scope>NUCLEOTIDE SEQUENCE [LARGE SCALE GENOMIC DNA]</scope>
    <source>
        <strain evidence="6 7">G10</strain>
    </source>
</reference>
<evidence type="ECO:0000256" key="4">
    <source>
        <dbReference type="ARBA" id="ARBA00022842"/>
    </source>
</evidence>
<dbReference type="SUPFAM" id="SSF56784">
    <property type="entry name" value="HAD-like"/>
    <property type="match status" value="1"/>
</dbReference>
<comment type="similarity">
    <text evidence="2">Belongs to the HAD-like hydrolase superfamily. CbbY/CbbZ/Gph/YieH family.</text>
</comment>
<protein>
    <submittedName>
        <fullName evidence="6">HAD family phosphatase</fullName>
    </submittedName>
</protein>
<dbReference type="InterPro" id="IPR023198">
    <property type="entry name" value="PGP-like_dom2"/>
</dbReference>
<evidence type="ECO:0000256" key="1">
    <source>
        <dbReference type="ARBA" id="ARBA00001946"/>
    </source>
</evidence>
<evidence type="ECO:0000313" key="6">
    <source>
        <dbReference type="EMBL" id="MBL0746360.1"/>
    </source>
</evidence>
<name>A0ABS1L443_9ACTN</name>
<evidence type="ECO:0000256" key="2">
    <source>
        <dbReference type="ARBA" id="ARBA00006171"/>
    </source>
</evidence>
<dbReference type="Gene3D" id="3.40.50.1000">
    <property type="entry name" value="HAD superfamily/HAD-like"/>
    <property type="match status" value="1"/>
</dbReference>
<dbReference type="Proteomes" id="UP000636918">
    <property type="component" value="Unassembled WGS sequence"/>
</dbReference>
<dbReference type="Gene3D" id="1.10.150.240">
    <property type="entry name" value="Putative phosphatase, domain 2"/>
    <property type="match status" value="1"/>
</dbReference>
<gene>
    <name evidence="6" type="ORF">JI751_01955</name>
</gene>
<dbReference type="InterPro" id="IPR023214">
    <property type="entry name" value="HAD_sf"/>
</dbReference>
<keyword evidence="5" id="KW-0119">Carbohydrate metabolism</keyword>
<keyword evidence="4" id="KW-0460">Magnesium</keyword>
<dbReference type="Pfam" id="PF13419">
    <property type="entry name" value="HAD_2"/>
    <property type="match status" value="1"/>
</dbReference>
<dbReference type="SFLD" id="SFLDG01129">
    <property type="entry name" value="C1.5:_HAD__Beta-PGM__Phosphata"/>
    <property type="match status" value="1"/>
</dbReference>
<dbReference type="InterPro" id="IPR006439">
    <property type="entry name" value="HAD-SF_hydro_IA"/>
</dbReference>
<keyword evidence="7" id="KW-1185">Reference proteome</keyword>
<proteinExistence type="inferred from homology"/>
<dbReference type="SFLD" id="SFLDS00003">
    <property type="entry name" value="Haloacid_Dehalogenase"/>
    <property type="match status" value="1"/>
</dbReference>
<evidence type="ECO:0000313" key="7">
    <source>
        <dbReference type="Proteomes" id="UP000636918"/>
    </source>
</evidence>
<dbReference type="PANTHER" id="PTHR46193">
    <property type="entry name" value="6-PHOSPHOGLUCONATE PHOSPHATASE"/>
    <property type="match status" value="1"/>
</dbReference>
<dbReference type="InterPro" id="IPR036412">
    <property type="entry name" value="HAD-like_sf"/>
</dbReference>
<comment type="cofactor">
    <cofactor evidence="1">
        <name>Mg(2+)</name>
        <dbReference type="ChEBI" id="CHEBI:18420"/>
    </cofactor>
</comment>